<protein>
    <submittedName>
        <fullName evidence="8">RDD family protein</fullName>
    </submittedName>
</protein>
<feature type="transmembrane region" description="Helical" evidence="6">
    <location>
        <begin position="90"/>
        <end position="109"/>
    </location>
</feature>
<evidence type="ECO:0000259" key="7">
    <source>
        <dbReference type="Pfam" id="PF06271"/>
    </source>
</evidence>
<evidence type="ECO:0000256" key="6">
    <source>
        <dbReference type="SAM" id="Phobius"/>
    </source>
</evidence>
<name>A0A437QG52_9GAMM</name>
<proteinExistence type="predicted"/>
<feature type="transmembrane region" description="Helical" evidence="6">
    <location>
        <begin position="135"/>
        <end position="155"/>
    </location>
</feature>
<organism evidence="8 9">
    <name type="scientific">Rheinheimera riviphila</name>
    <dbReference type="NCBI Taxonomy" id="1834037"/>
    <lineage>
        <taxon>Bacteria</taxon>
        <taxon>Pseudomonadati</taxon>
        <taxon>Pseudomonadota</taxon>
        <taxon>Gammaproteobacteria</taxon>
        <taxon>Chromatiales</taxon>
        <taxon>Chromatiaceae</taxon>
        <taxon>Rheinheimera</taxon>
    </lineage>
</organism>
<evidence type="ECO:0000256" key="1">
    <source>
        <dbReference type="ARBA" id="ARBA00004651"/>
    </source>
</evidence>
<feature type="transmembrane region" description="Helical" evidence="6">
    <location>
        <begin position="36"/>
        <end position="57"/>
    </location>
</feature>
<evidence type="ECO:0000256" key="5">
    <source>
        <dbReference type="ARBA" id="ARBA00023136"/>
    </source>
</evidence>
<keyword evidence="9" id="KW-1185">Reference proteome</keyword>
<dbReference type="OrthoDB" id="9793824at2"/>
<comment type="caution">
    <text evidence="8">The sequence shown here is derived from an EMBL/GenBank/DDBJ whole genome shotgun (WGS) entry which is preliminary data.</text>
</comment>
<dbReference type="Pfam" id="PF06271">
    <property type="entry name" value="RDD"/>
    <property type="match status" value="1"/>
</dbReference>
<feature type="transmembrane region" description="Helical" evidence="6">
    <location>
        <begin position="12"/>
        <end position="30"/>
    </location>
</feature>
<evidence type="ECO:0000256" key="4">
    <source>
        <dbReference type="ARBA" id="ARBA00022989"/>
    </source>
</evidence>
<reference evidence="8 9" key="1">
    <citation type="submission" date="2019-01" db="EMBL/GenBank/DDBJ databases">
        <authorList>
            <person name="Chen W.-M."/>
        </authorList>
    </citation>
    <scope>NUCLEOTIDE SEQUENCE [LARGE SCALE GENOMIC DNA]</scope>
    <source>
        <strain evidence="8 9">KYPC3</strain>
    </source>
</reference>
<evidence type="ECO:0000313" key="8">
    <source>
        <dbReference type="EMBL" id="RVU33539.1"/>
    </source>
</evidence>
<dbReference type="EMBL" id="SACS01000020">
    <property type="protein sequence ID" value="RVU33539.1"/>
    <property type="molecule type" value="Genomic_DNA"/>
</dbReference>
<sequence length="186" mass="21481">MQYAGFWKRFGAYWIDVIIFLPIMVLSIWGDEQSRLFQLYWFVPGLFIGLWFHVYLVKTYGGTPGKLLLKIKVAKVDGSDVGYKEAMLRYSVLFVISVVMSSALIPVTLEMTDTYYFSMGWQERALYMVEHAPNWFNVANVFMNIWIWSEFIVMLTNKKRRSLHDFIAGTVVINKESLNTSSGAAA</sequence>
<dbReference type="PANTHER" id="PTHR36115">
    <property type="entry name" value="PROLINE-RICH ANTIGEN HOMOLOG-RELATED"/>
    <property type="match status" value="1"/>
</dbReference>
<dbReference type="InterPro" id="IPR010432">
    <property type="entry name" value="RDD"/>
</dbReference>
<evidence type="ECO:0000256" key="2">
    <source>
        <dbReference type="ARBA" id="ARBA00022475"/>
    </source>
</evidence>
<comment type="subcellular location">
    <subcellularLocation>
        <location evidence="1">Cell membrane</location>
        <topology evidence="1">Multi-pass membrane protein</topology>
    </subcellularLocation>
</comment>
<dbReference type="PANTHER" id="PTHR36115:SF4">
    <property type="entry name" value="MEMBRANE PROTEIN"/>
    <property type="match status" value="1"/>
</dbReference>
<dbReference type="GO" id="GO:0005886">
    <property type="term" value="C:plasma membrane"/>
    <property type="evidence" value="ECO:0007669"/>
    <property type="project" value="UniProtKB-SubCell"/>
</dbReference>
<accession>A0A437QG52</accession>
<feature type="domain" description="RDD" evidence="7">
    <location>
        <begin position="3"/>
        <end position="169"/>
    </location>
</feature>
<keyword evidence="3 6" id="KW-0812">Transmembrane</keyword>
<gene>
    <name evidence="8" type="ORF">EOE67_16110</name>
</gene>
<dbReference type="Proteomes" id="UP000283077">
    <property type="component" value="Unassembled WGS sequence"/>
</dbReference>
<keyword evidence="4 6" id="KW-1133">Transmembrane helix</keyword>
<evidence type="ECO:0000313" key="9">
    <source>
        <dbReference type="Proteomes" id="UP000283077"/>
    </source>
</evidence>
<dbReference type="RefSeq" id="WP_127700367.1">
    <property type="nucleotide sequence ID" value="NZ_SACS01000020.1"/>
</dbReference>
<keyword evidence="2" id="KW-1003">Cell membrane</keyword>
<keyword evidence="5 6" id="KW-0472">Membrane</keyword>
<dbReference type="AlphaFoldDB" id="A0A437QG52"/>
<dbReference type="InterPro" id="IPR051791">
    <property type="entry name" value="Pra-immunoreactive"/>
</dbReference>
<evidence type="ECO:0000256" key="3">
    <source>
        <dbReference type="ARBA" id="ARBA00022692"/>
    </source>
</evidence>